<comment type="caution">
    <text evidence="2">The sequence shown here is derived from an EMBL/GenBank/DDBJ whole genome shotgun (WGS) entry which is preliminary data.</text>
</comment>
<evidence type="ECO:0000313" key="2">
    <source>
        <dbReference type="EMBL" id="CAH0477165.1"/>
    </source>
</evidence>
<feature type="compositionally biased region" description="Pro residues" evidence="1">
    <location>
        <begin position="209"/>
        <end position="235"/>
    </location>
</feature>
<reference evidence="2" key="1">
    <citation type="submission" date="2021-11" db="EMBL/GenBank/DDBJ databases">
        <authorList>
            <person name="Islam A."/>
            <person name="Islam S."/>
            <person name="Flora M.S."/>
            <person name="Rahman M."/>
            <person name="Ziaur R.M."/>
            <person name="Epstein J.H."/>
            <person name="Hassan M."/>
            <person name="Klassen M."/>
            <person name="Woodard K."/>
            <person name="Webb A."/>
            <person name="Webby R.J."/>
            <person name="El Zowalaty M.E."/>
        </authorList>
    </citation>
    <scope>NUCLEOTIDE SEQUENCE</scope>
    <source>
        <strain evidence="2">Pbs3</strain>
    </source>
</reference>
<evidence type="ECO:0000313" key="3">
    <source>
        <dbReference type="Proteomes" id="UP001160483"/>
    </source>
</evidence>
<accession>A0AAU9KX96</accession>
<feature type="region of interest" description="Disordered" evidence="1">
    <location>
        <begin position="209"/>
        <end position="249"/>
    </location>
</feature>
<dbReference type="EMBL" id="CAKKTJ010000168">
    <property type="protein sequence ID" value="CAH0477165.1"/>
    <property type="molecule type" value="Genomic_DNA"/>
</dbReference>
<protein>
    <submittedName>
        <fullName evidence="2">Uncharacterized protein</fullName>
    </submittedName>
</protein>
<dbReference type="Proteomes" id="UP001160483">
    <property type="component" value="Unassembled WGS sequence"/>
</dbReference>
<gene>
    <name evidence="2" type="ORF">PBS003_LOCUS3918</name>
</gene>
<dbReference type="AlphaFoldDB" id="A0AAU9KX96"/>
<evidence type="ECO:0000256" key="1">
    <source>
        <dbReference type="SAM" id="MobiDB-lite"/>
    </source>
</evidence>
<name>A0AAU9KX96_9STRA</name>
<proteinExistence type="predicted"/>
<sequence length="257" mass="28929">MPVQPSTVTFSLAKYARLSTLNASHTNKRYLRSDAAVTKSDEIGGLEERVVLDYAISRVVGLIRVVTKPIVEMSRNLIDKLVLYIMPASKSFAYFFPHITVMDTQAPDEIINFFSCSKFRKWASVAGKLKGWDQVLDTLSIKLTLDLKLGHHIVSCLASGVLTNRDMLIYLLYKLFFRWRLTNRSEVEICTESEYLYYRYYLYLNPEPPPGKGNAPPPGNENAPPPGNENAPPPGKGIAQVHPEESARKDCLSFKQA</sequence>
<organism evidence="2 3">
    <name type="scientific">Peronospora belbahrii</name>
    <dbReference type="NCBI Taxonomy" id="622444"/>
    <lineage>
        <taxon>Eukaryota</taxon>
        <taxon>Sar</taxon>
        <taxon>Stramenopiles</taxon>
        <taxon>Oomycota</taxon>
        <taxon>Peronosporomycetes</taxon>
        <taxon>Peronosporales</taxon>
        <taxon>Peronosporaceae</taxon>
        <taxon>Peronospora</taxon>
    </lineage>
</organism>